<dbReference type="SMART" id="SM00347">
    <property type="entry name" value="HTH_MARR"/>
    <property type="match status" value="1"/>
</dbReference>
<dbReference type="GO" id="GO:0003700">
    <property type="term" value="F:DNA-binding transcription factor activity"/>
    <property type="evidence" value="ECO:0007669"/>
    <property type="project" value="InterPro"/>
</dbReference>
<dbReference type="Pfam" id="PF01047">
    <property type="entry name" value="MarR"/>
    <property type="match status" value="1"/>
</dbReference>
<dbReference type="PANTHER" id="PTHR33164:SF99">
    <property type="entry name" value="MARR FAMILY REGULATORY PROTEIN"/>
    <property type="match status" value="1"/>
</dbReference>
<proteinExistence type="predicted"/>
<dbReference type="InterPro" id="IPR000835">
    <property type="entry name" value="HTH_MarR-typ"/>
</dbReference>
<evidence type="ECO:0000313" key="3">
    <source>
        <dbReference type="EMBL" id="GII81170.1"/>
    </source>
</evidence>
<dbReference type="PANTHER" id="PTHR33164">
    <property type="entry name" value="TRANSCRIPTIONAL REGULATOR, MARR FAMILY"/>
    <property type="match status" value="1"/>
</dbReference>
<dbReference type="GO" id="GO:0006950">
    <property type="term" value="P:response to stress"/>
    <property type="evidence" value="ECO:0007669"/>
    <property type="project" value="TreeGrafter"/>
</dbReference>
<comment type="caution">
    <text evidence="3">The sequence shown here is derived from an EMBL/GenBank/DDBJ whole genome shotgun (WGS) entry which is preliminary data.</text>
</comment>
<protein>
    <submittedName>
        <fullName evidence="3">MarR family transcriptional regulator</fullName>
    </submittedName>
</protein>
<dbReference type="Proteomes" id="UP000655287">
    <property type="component" value="Unassembled WGS sequence"/>
</dbReference>
<dbReference type="InterPro" id="IPR039422">
    <property type="entry name" value="MarR/SlyA-like"/>
</dbReference>
<dbReference type="RefSeq" id="WP_203993036.1">
    <property type="nucleotide sequence ID" value="NZ_BOOU01000089.1"/>
</dbReference>
<sequence length="169" mass="18426">MPGSPRPPSLLALHSYLASQVAKYGTRHLEATLERHGLLLGHHAILTALDDFGPASQRELAGYLRIDKSHLSVRIDHLEAAGLVTRTPDPQDRRRHRVVLGEAGRVLLDRLHAAARVSQRPLLDPLTDAERLTLETLLRRVLDANDQAGEEGGAPGTSAPASDGKERQK</sequence>
<organism evidence="3 4">
    <name type="scientific">Sphaerisporangium rufum</name>
    <dbReference type="NCBI Taxonomy" id="1381558"/>
    <lineage>
        <taxon>Bacteria</taxon>
        <taxon>Bacillati</taxon>
        <taxon>Actinomycetota</taxon>
        <taxon>Actinomycetes</taxon>
        <taxon>Streptosporangiales</taxon>
        <taxon>Streptosporangiaceae</taxon>
        <taxon>Sphaerisporangium</taxon>
    </lineage>
</organism>
<keyword evidence="4" id="KW-1185">Reference proteome</keyword>
<dbReference type="Gene3D" id="1.10.10.10">
    <property type="entry name" value="Winged helix-like DNA-binding domain superfamily/Winged helix DNA-binding domain"/>
    <property type="match status" value="1"/>
</dbReference>
<dbReference type="SUPFAM" id="SSF46785">
    <property type="entry name" value="Winged helix' DNA-binding domain"/>
    <property type="match status" value="1"/>
</dbReference>
<feature type="region of interest" description="Disordered" evidence="1">
    <location>
        <begin position="143"/>
        <end position="169"/>
    </location>
</feature>
<name>A0A919RBZ7_9ACTN</name>
<dbReference type="PRINTS" id="PR00598">
    <property type="entry name" value="HTHMARR"/>
</dbReference>
<dbReference type="PROSITE" id="PS50995">
    <property type="entry name" value="HTH_MARR_2"/>
    <property type="match status" value="1"/>
</dbReference>
<dbReference type="AlphaFoldDB" id="A0A919RBZ7"/>
<gene>
    <name evidence="3" type="primary">marR_3</name>
    <name evidence="3" type="ORF">Sru01_61520</name>
</gene>
<evidence type="ECO:0000313" key="4">
    <source>
        <dbReference type="Proteomes" id="UP000655287"/>
    </source>
</evidence>
<feature type="domain" description="HTH marR-type" evidence="2">
    <location>
        <begin position="7"/>
        <end position="143"/>
    </location>
</feature>
<dbReference type="InterPro" id="IPR036388">
    <property type="entry name" value="WH-like_DNA-bd_sf"/>
</dbReference>
<evidence type="ECO:0000259" key="2">
    <source>
        <dbReference type="PROSITE" id="PS50995"/>
    </source>
</evidence>
<evidence type="ECO:0000256" key="1">
    <source>
        <dbReference type="SAM" id="MobiDB-lite"/>
    </source>
</evidence>
<accession>A0A919RBZ7</accession>
<reference evidence="3" key="1">
    <citation type="submission" date="2021-01" db="EMBL/GenBank/DDBJ databases">
        <title>Whole genome shotgun sequence of Sphaerisporangium rufum NBRC 109079.</title>
        <authorList>
            <person name="Komaki H."/>
            <person name="Tamura T."/>
        </authorList>
    </citation>
    <scope>NUCLEOTIDE SEQUENCE</scope>
    <source>
        <strain evidence="3">NBRC 109079</strain>
    </source>
</reference>
<dbReference type="EMBL" id="BOOU01000089">
    <property type="protein sequence ID" value="GII81170.1"/>
    <property type="molecule type" value="Genomic_DNA"/>
</dbReference>
<dbReference type="InterPro" id="IPR036390">
    <property type="entry name" value="WH_DNA-bd_sf"/>
</dbReference>